<evidence type="ECO:0000313" key="1">
    <source>
        <dbReference type="EMBL" id="MBB5075283.1"/>
    </source>
</evidence>
<name>A0A7W7ZWX5_9ACTN</name>
<dbReference type="CDD" id="cd07820">
    <property type="entry name" value="SRPBCC_3"/>
    <property type="match status" value="1"/>
</dbReference>
<dbReference type="AlphaFoldDB" id="A0A7W7ZWX5"/>
<gene>
    <name evidence="1" type="ORF">HNR40_000729</name>
</gene>
<protein>
    <submittedName>
        <fullName evidence="1">Ligand-binding SRPBCC domain-containing protein</fullName>
    </submittedName>
</protein>
<organism evidence="1 2">
    <name type="scientific">Nonomuraea endophytica</name>
    <dbReference type="NCBI Taxonomy" id="714136"/>
    <lineage>
        <taxon>Bacteria</taxon>
        <taxon>Bacillati</taxon>
        <taxon>Actinomycetota</taxon>
        <taxon>Actinomycetes</taxon>
        <taxon>Streptosporangiales</taxon>
        <taxon>Streptosporangiaceae</taxon>
        <taxon>Nonomuraea</taxon>
    </lineage>
</organism>
<sequence>MPRFEVVTLIHAPVELVFDTSLSVETHTSSMRASQERAVAGVTSGQLTLGDQVTWQARHFGIVWRLTSTISAFTRPSFFVDEQVAGPFHRWHHAHHFQATTDGTVMRDIIDFAAPFGPLGVLAEFLVLRRHMTKLILLRNQHIKALTEAATHNAG</sequence>
<dbReference type="EMBL" id="JACHIN010000001">
    <property type="protein sequence ID" value="MBB5075283.1"/>
    <property type="molecule type" value="Genomic_DNA"/>
</dbReference>
<comment type="caution">
    <text evidence="1">The sequence shown here is derived from an EMBL/GenBank/DDBJ whole genome shotgun (WGS) entry which is preliminary data.</text>
</comment>
<dbReference type="InterPro" id="IPR023393">
    <property type="entry name" value="START-like_dom_sf"/>
</dbReference>
<reference evidence="1 2" key="1">
    <citation type="submission" date="2020-08" db="EMBL/GenBank/DDBJ databases">
        <title>Genomic Encyclopedia of Type Strains, Phase IV (KMG-IV): sequencing the most valuable type-strain genomes for metagenomic binning, comparative biology and taxonomic classification.</title>
        <authorList>
            <person name="Goeker M."/>
        </authorList>
    </citation>
    <scope>NUCLEOTIDE SEQUENCE [LARGE SCALE GENOMIC DNA]</scope>
    <source>
        <strain evidence="1 2">DSM 45385</strain>
    </source>
</reference>
<dbReference type="SUPFAM" id="SSF55961">
    <property type="entry name" value="Bet v1-like"/>
    <property type="match status" value="1"/>
</dbReference>
<dbReference type="RefSeq" id="WP_184958308.1">
    <property type="nucleotide sequence ID" value="NZ_JACHIN010000001.1"/>
</dbReference>
<dbReference type="Gene3D" id="3.30.530.20">
    <property type="match status" value="1"/>
</dbReference>
<dbReference type="Proteomes" id="UP000568380">
    <property type="component" value="Unassembled WGS sequence"/>
</dbReference>
<proteinExistence type="predicted"/>
<evidence type="ECO:0000313" key="2">
    <source>
        <dbReference type="Proteomes" id="UP000568380"/>
    </source>
</evidence>
<keyword evidence="2" id="KW-1185">Reference proteome</keyword>
<accession>A0A7W7ZWX5</accession>